<protein>
    <submittedName>
        <fullName evidence="1">Uncharacterized protein</fullName>
    </submittedName>
</protein>
<name>A0A3M7S525_BRAPC</name>
<evidence type="ECO:0000313" key="1">
    <source>
        <dbReference type="EMBL" id="RNA30698.1"/>
    </source>
</evidence>
<reference evidence="1 2" key="1">
    <citation type="journal article" date="2018" name="Sci. Rep.">
        <title>Genomic signatures of local adaptation to the degree of environmental predictability in rotifers.</title>
        <authorList>
            <person name="Franch-Gras L."/>
            <person name="Hahn C."/>
            <person name="Garcia-Roger E.M."/>
            <person name="Carmona M.J."/>
            <person name="Serra M."/>
            <person name="Gomez A."/>
        </authorList>
    </citation>
    <scope>NUCLEOTIDE SEQUENCE [LARGE SCALE GENOMIC DNA]</scope>
    <source>
        <strain evidence="1">HYR1</strain>
    </source>
</reference>
<keyword evidence="2" id="KW-1185">Reference proteome</keyword>
<organism evidence="1 2">
    <name type="scientific">Brachionus plicatilis</name>
    <name type="common">Marine rotifer</name>
    <name type="synonym">Brachionus muelleri</name>
    <dbReference type="NCBI Taxonomy" id="10195"/>
    <lineage>
        <taxon>Eukaryota</taxon>
        <taxon>Metazoa</taxon>
        <taxon>Spiralia</taxon>
        <taxon>Gnathifera</taxon>
        <taxon>Rotifera</taxon>
        <taxon>Eurotatoria</taxon>
        <taxon>Monogononta</taxon>
        <taxon>Pseudotrocha</taxon>
        <taxon>Ploima</taxon>
        <taxon>Brachionidae</taxon>
        <taxon>Brachionus</taxon>
    </lineage>
</organism>
<dbReference type="AlphaFoldDB" id="A0A3M7S525"/>
<sequence>MIEKEKLVLVSVQADMANTSSKNCQIKLSLDDSWHSDESFLSFIPNPKRVPSADKQQEYVIISAARANVEQHLHKPVCKSQRFLEKISWSGHLENMQYFATLNNTNTNFEFWLSQELIYPPKDLPQNYLIEDRTKESRLQLIVPKCHCEFYLIGFYDKIPDDNSFLN</sequence>
<evidence type="ECO:0000313" key="2">
    <source>
        <dbReference type="Proteomes" id="UP000276133"/>
    </source>
</evidence>
<dbReference type="EMBL" id="REGN01002054">
    <property type="protein sequence ID" value="RNA30698.1"/>
    <property type="molecule type" value="Genomic_DNA"/>
</dbReference>
<dbReference type="Proteomes" id="UP000276133">
    <property type="component" value="Unassembled WGS sequence"/>
</dbReference>
<dbReference type="OrthoDB" id="1562405at2759"/>
<proteinExistence type="predicted"/>
<comment type="caution">
    <text evidence="1">The sequence shown here is derived from an EMBL/GenBank/DDBJ whole genome shotgun (WGS) entry which is preliminary data.</text>
</comment>
<dbReference type="STRING" id="10195.A0A3M7S525"/>
<gene>
    <name evidence="1" type="ORF">BpHYR1_020878</name>
</gene>
<accession>A0A3M7S525</accession>